<name>A0A0L0G680_9EUKA</name>
<feature type="domain" description="C3H1-type" evidence="3">
    <location>
        <begin position="377"/>
        <end position="403"/>
    </location>
</feature>
<evidence type="ECO:0000259" key="3">
    <source>
        <dbReference type="PROSITE" id="PS50103"/>
    </source>
</evidence>
<sequence>MSTSVYHSNMLYLQHGGGEAELRRELIVDHDETKLLRPFRILASLLQEVKKMFQEHRSSEIENLYQLFAAYGGPVIIVLDLTLQDSGRCSKVYQSMRNIANQKIRLLRSQMTRHAHKGAPPDVMRDIDNSELNHWDNLCDSTDVVTARTLHDRFDDLIHGLMCPSASLSDLELAIRRLRIFLTFEIDSLGLESSTAVLTRELSHCSLGHSSFSNDSTDVRVSVGSVGGMPQIRACANTSFEDSFNADDGSINRNGRGAVNCMPLVMSHEDLTHTTRSSLSSTYTSSHSSGNGLEYFGSSNTSASGNTPVLQSHSSYVGEAGKGAYRTQQMHQSQNQRLMMQQNWGTNDEFDDLCDADSFSQHADGNWLSKTELPRRPFKSRECDFFKQGKCSKEVCNFAHGNKEKDWWTALYQGMIPCKTPGCLGRANGCLSAHSPDEQLASKFRYEDTVNTVTVQPGRGDRVGSEWSNGGVGMSPQNAGGAISQYGTHRNVYITQSNEASATALLGDNPGVSNMQDGLSSHGGKLNTPACASHGLYSWDDPQASSPHDSHNWLGKNDLPRPFRSKKCDFFASSGLCIKPVCNYAHDKTEMLFWSDLFQTMFRCNNKGCTGKGLTTDRVKFVCTYSHSPEEQLSNMQAYETAVANAKVYSRQPPGTSGGNGTSANGSADTTNSTPNQNDSCVQPQQQQFRTQRLGGREDSEAMQPGSKNTAMIGRAMWTGASATVHPQQMQHYTHQQTPFNLAGTSVNLSERLGSSGGEPTYSMNGLGTATNKGAGSHRGDAMVNGNSAPCRPEYTLSSDHIGVKDVYKSDGSGYGMRW</sequence>
<protein>
    <recommendedName>
        <fullName evidence="3">C3H1-type domain-containing protein</fullName>
    </recommendedName>
</protein>
<feature type="zinc finger region" description="C3H1-type" evidence="1">
    <location>
        <begin position="562"/>
        <end position="589"/>
    </location>
</feature>
<feature type="domain" description="C3H1-type" evidence="3">
    <location>
        <begin position="562"/>
        <end position="589"/>
    </location>
</feature>
<evidence type="ECO:0000256" key="2">
    <source>
        <dbReference type="SAM" id="MobiDB-lite"/>
    </source>
</evidence>
<evidence type="ECO:0000313" key="4">
    <source>
        <dbReference type="EMBL" id="KNC83718.1"/>
    </source>
</evidence>
<dbReference type="InterPro" id="IPR000571">
    <property type="entry name" value="Znf_CCCH"/>
</dbReference>
<dbReference type="SMART" id="SM00356">
    <property type="entry name" value="ZnF_C3H1"/>
    <property type="match status" value="2"/>
</dbReference>
<dbReference type="Proteomes" id="UP000054560">
    <property type="component" value="Unassembled WGS sequence"/>
</dbReference>
<reference evidence="4 5" key="1">
    <citation type="submission" date="2011-02" db="EMBL/GenBank/DDBJ databases">
        <title>The Genome Sequence of Sphaeroforma arctica JP610.</title>
        <authorList>
            <consortium name="The Broad Institute Genome Sequencing Platform"/>
            <person name="Russ C."/>
            <person name="Cuomo C."/>
            <person name="Young S.K."/>
            <person name="Zeng Q."/>
            <person name="Gargeya S."/>
            <person name="Alvarado L."/>
            <person name="Berlin A."/>
            <person name="Chapman S.B."/>
            <person name="Chen Z."/>
            <person name="Freedman E."/>
            <person name="Gellesch M."/>
            <person name="Goldberg J."/>
            <person name="Griggs A."/>
            <person name="Gujja S."/>
            <person name="Heilman E."/>
            <person name="Heiman D."/>
            <person name="Howarth C."/>
            <person name="Mehta T."/>
            <person name="Neiman D."/>
            <person name="Pearson M."/>
            <person name="Roberts A."/>
            <person name="Saif S."/>
            <person name="Shea T."/>
            <person name="Shenoy N."/>
            <person name="Sisk P."/>
            <person name="Stolte C."/>
            <person name="Sykes S."/>
            <person name="White J."/>
            <person name="Yandava C."/>
            <person name="Burger G."/>
            <person name="Gray M.W."/>
            <person name="Holland P.W.H."/>
            <person name="King N."/>
            <person name="Lang F.B.F."/>
            <person name="Roger A.J."/>
            <person name="Ruiz-Trillo I."/>
            <person name="Haas B."/>
            <person name="Nusbaum C."/>
            <person name="Birren B."/>
        </authorList>
    </citation>
    <scope>NUCLEOTIDE SEQUENCE [LARGE SCALE GENOMIC DNA]</scope>
    <source>
        <strain evidence="4 5">JP610</strain>
    </source>
</reference>
<dbReference type="GeneID" id="25904552"/>
<keyword evidence="1" id="KW-0863">Zinc-finger</keyword>
<feature type="region of interest" description="Disordered" evidence="2">
    <location>
        <begin position="649"/>
        <end position="706"/>
    </location>
</feature>
<proteinExistence type="predicted"/>
<accession>A0A0L0G680</accession>
<dbReference type="GO" id="GO:0008270">
    <property type="term" value="F:zinc ion binding"/>
    <property type="evidence" value="ECO:0007669"/>
    <property type="project" value="UniProtKB-KW"/>
</dbReference>
<feature type="compositionally biased region" description="Polar residues" evidence="2">
    <location>
        <begin position="669"/>
        <end position="682"/>
    </location>
</feature>
<dbReference type="AlphaFoldDB" id="A0A0L0G680"/>
<organism evidence="4 5">
    <name type="scientific">Sphaeroforma arctica JP610</name>
    <dbReference type="NCBI Taxonomy" id="667725"/>
    <lineage>
        <taxon>Eukaryota</taxon>
        <taxon>Ichthyosporea</taxon>
        <taxon>Ichthyophonida</taxon>
        <taxon>Sphaeroforma</taxon>
    </lineage>
</organism>
<keyword evidence="5" id="KW-1185">Reference proteome</keyword>
<dbReference type="RefSeq" id="XP_014157620.1">
    <property type="nucleotide sequence ID" value="XM_014302145.1"/>
</dbReference>
<gene>
    <name evidence="4" type="ORF">SARC_04048</name>
</gene>
<dbReference type="PROSITE" id="PS50103">
    <property type="entry name" value="ZF_C3H1"/>
    <property type="match status" value="2"/>
</dbReference>
<evidence type="ECO:0000313" key="5">
    <source>
        <dbReference type="Proteomes" id="UP000054560"/>
    </source>
</evidence>
<dbReference type="EMBL" id="KQ241814">
    <property type="protein sequence ID" value="KNC83718.1"/>
    <property type="molecule type" value="Genomic_DNA"/>
</dbReference>
<keyword evidence="1" id="KW-0862">Zinc</keyword>
<feature type="zinc finger region" description="C3H1-type" evidence="1">
    <location>
        <begin position="377"/>
        <end position="403"/>
    </location>
</feature>
<evidence type="ECO:0000256" key="1">
    <source>
        <dbReference type="PROSITE-ProRule" id="PRU00723"/>
    </source>
</evidence>
<keyword evidence="1" id="KW-0479">Metal-binding</keyword>